<dbReference type="AlphaFoldDB" id="A0A8K0L047"/>
<sequence>MAALAPPLPRNAELDFLHLQLNIFRQQDYHDPDPDARFARHLFIRDIVDRIRQLVQENARHEVQPQAPDQPVAPPHQPPPEPAVAPTRSRSQRRRTQADLIVLNPPADDGQPGPSNPRRSKRTSLPAEKKACVSCSDEYSTNELAHLACDHDYCGECLSTMFRNAMKDEAAFPPRCCQPITLEHAMGVLPFAVYQQYSAKLPELETKDKTYCHVQACAAWIAPRFIVNAIGRCSTCSAQTCVICKGERHEGDCPADEATQAVLEMAAGQNWRRCGRCRTMVELNTGCNHITCRCGFHFCYTCGVEWKTCRCPVWNERNILYAHPPGVLNVQQQQQLNLQRQQQMALLQMHQQRQQLQALQAQMRARQLAEQVEVDGARRRALFADDDEDELDVLNGRLDDLLDVFEHGALRPRHVAAAAGPADPPAAVNPAHAPAARPDRAQELRNQARNRAAALQARQNGNQMAPALPGNAAAARAVPAAPVPQLPRDLDQARALRMAFAPVPHYAHFVPRLRPAPRALIQVAAPGDVLQPPAQNLRDNLLDPGLPAGAAHAHRRQVAGLRLPRELRQLLADPLPGQPQGPPARPVPLRAPDRPHVFHAIPQIVLPRAPQALLDEYGPPRDVPPADLPNNPAVVAAEDAQAGAAQANVEIIDLVTDDEERMEVDRLFPAGSVIDLTNDNTPPPGPRRPDDGGYQGRAARRAALREDAGMTYGTESRRRRRSTEPLLFDGDDEDMRLPPSRRRRVEAEDQAPPRQRADRYMRRARVGGAAA</sequence>
<dbReference type="InterPro" id="IPR044066">
    <property type="entry name" value="TRIAD_supradom"/>
</dbReference>
<gene>
    <name evidence="10" type="ORF">KVT40_004899</name>
</gene>
<comment type="caution">
    <text evidence="10">The sequence shown here is derived from an EMBL/GenBank/DDBJ whole genome shotgun (WGS) entry which is preliminary data.</text>
</comment>
<dbReference type="OrthoDB" id="9977870at2759"/>
<keyword evidence="1" id="KW-0808">Transferase</keyword>
<dbReference type="Gene3D" id="1.20.120.1750">
    <property type="match status" value="1"/>
</dbReference>
<feature type="coiled-coil region" evidence="7">
    <location>
        <begin position="342"/>
        <end position="369"/>
    </location>
</feature>
<feature type="compositionally biased region" description="Pro residues" evidence="8">
    <location>
        <begin position="71"/>
        <end position="83"/>
    </location>
</feature>
<dbReference type="Pfam" id="PF26200">
    <property type="entry name" value="Rcat_RNF216"/>
    <property type="match status" value="1"/>
</dbReference>
<evidence type="ECO:0000256" key="3">
    <source>
        <dbReference type="ARBA" id="ARBA00022737"/>
    </source>
</evidence>
<feature type="region of interest" description="Disordered" evidence="8">
    <location>
        <begin position="668"/>
        <end position="771"/>
    </location>
</feature>
<evidence type="ECO:0000256" key="7">
    <source>
        <dbReference type="SAM" id="Coils"/>
    </source>
</evidence>
<keyword evidence="4" id="KW-0863">Zinc-finger</keyword>
<dbReference type="GO" id="GO:0008270">
    <property type="term" value="F:zinc ion binding"/>
    <property type="evidence" value="ECO:0007669"/>
    <property type="project" value="UniProtKB-KW"/>
</dbReference>
<keyword evidence="6" id="KW-0862">Zinc</keyword>
<protein>
    <recommendedName>
        <fullName evidence="9">RING-type domain-containing protein</fullName>
    </recommendedName>
</protein>
<dbReference type="InterPro" id="IPR013083">
    <property type="entry name" value="Znf_RING/FYVE/PHD"/>
</dbReference>
<evidence type="ECO:0000256" key="6">
    <source>
        <dbReference type="ARBA" id="ARBA00022833"/>
    </source>
</evidence>
<evidence type="ECO:0000313" key="11">
    <source>
        <dbReference type="Proteomes" id="UP000809789"/>
    </source>
</evidence>
<accession>A0A8K0L047</accession>
<dbReference type="PROSITE" id="PS00518">
    <property type="entry name" value="ZF_RING_1"/>
    <property type="match status" value="1"/>
</dbReference>
<dbReference type="PANTHER" id="PTHR11685">
    <property type="entry name" value="RBR FAMILY RING FINGER AND IBR DOMAIN-CONTAINING"/>
    <property type="match status" value="1"/>
</dbReference>
<evidence type="ECO:0000256" key="4">
    <source>
        <dbReference type="ARBA" id="ARBA00022771"/>
    </source>
</evidence>
<reference evidence="10" key="1">
    <citation type="submission" date="2021-07" db="EMBL/GenBank/DDBJ databases">
        <title>Elsinoe batatas strain:CRI-CJ2 Genome sequencing and assembly.</title>
        <authorList>
            <person name="Huang L."/>
        </authorList>
    </citation>
    <scope>NUCLEOTIDE SEQUENCE</scope>
    <source>
        <strain evidence="10">CRI-CJ2</strain>
    </source>
</reference>
<dbReference type="PROSITE" id="PS51873">
    <property type="entry name" value="TRIAD"/>
    <property type="match status" value="1"/>
</dbReference>
<evidence type="ECO:0000256" key="5">
    <source>
        <dbReference type="ARBA" id="ARBA00022786"/>
    </source>
</evidence>
<dbReference type="InterPro" id="IPR017907">
    <property type="entry name" value="Znf_RING_CS"/>
</dbReference>
<proteinExistence type="predicted"/>
<dbReference type="GO" id="GO:0016567">
    <property type="term" value="P:protein ubiquitination"/>
    <property type="evidence" value="ECO:0007669"/>
    <property type="project" value="InterPro"/>
</dbReference>
<keyword evidence="7" id="KW-0175">Coiled coil</keyword>
<feature type="compositionally biased region" description="Low complexity" evidence="8">
    <location>
        <begin position="444"/>
        <end position="458"/>
    </location>
</feature>
<keyword evidence="5" id="KW-0833">Ubl conjugation pathway</keyword>
<evidence type="ECO:0000313" key="10">
    <source>
        <dbReference type="EMBL" id="KAG8627416.1"/>
    </source>
</evidence>
<feature type="domain" description="RING-type" evidence="9">
    <location>
        <begin position="128"/>
        <end position="320"/>
    </location>
</feature>
<name>A0A8K0L047_9PEZI</name>
<dbReference type="EMBL" id="JAESVG020000005">
    <property type="protein sequence ID" value="KAG8627416.1"/>
    <property type="molecule type" value="Genomic_DNA"/>
</dbReference>
<dbReference type="SUPFAM" id="SSF57850">
    <property type="entry name" value="RING/U-box"/>
    <property type="match status" value="1"/>
</dbReference>
<evidence type="ECO:0000256" key="1">
    <source>
        <dbReference type="ARBA" id="ARBA00022679"/>
    </source>
</evidence>
<feature type="compositionally biased region" description="Low complexity" evidence="8">
    <location>
        <begin position="416"/>
        <end position="436"/>
    </location>
</feature>
<evidence type="ECO:0000256" key="8">
    <source>
        <dbReference type="SAM" id="MobiDB-lite"/>
    </source>
</evidence>
<evidence type="ECO:0000259" key="9">
    <source>
        <dbReference type="PROSITE" id="PS51873"/>
    </source>
</evidence>
<dbReference type="Gene3D" id="3.30.40.10">
    <property type="entry name" value="Zinc/RING finger domain, C3HC4 (zinc finger)"/>
    <property type="match status" value="1"/>
</dbReference>
<evidence type="ECO:0000256" key="2">
    <source>
        <dbReference type="ARBA" id="ARBA00022723"/>
    </source>
</evidence>
<feature type="region of interest" description="Disordered" evidence="8">
    <location>
        <begin position="416"/>
        <end position="458"/>
    </location>
</feature>
<dbReference type="CDD" id="cd22584">
    <property type="entry name" value="Rcat_RBR_unk"/>
    <property type="match status" value="1"/>
</dbReference>
<feature type="region of interest" description="Disordered" evidence="8">
    <location>
        <begin position="59"/>
        <end position="125"/>
    </location>
</feature>
<keyword evidence="11" id="KW-1185">Reference proteome</keyword>
<dbReference type="GO" id="GO:0061630">
    <property type="term" value="F:ubiquitin protein ligase activity"/>
    <property type="evidence" value="ECO:0007669"/>
    <property type="project" value="UniProtKB-EC"/>
</dbReference>
<dbReference type="InterPro" id="IPR031127">
    <property type="entry name" value="E3_UB_ligase_RBR"/>
</dbReference>
<dbReference type="Proteomes" id="UP000809789">
    <property type="component" value="Unassembled WGS sequence"/>
</dbReference>
<keyword evidence="3" id="KW-0677">Repeat</keyword>
<organism evidence="10 11">
    <name type="scientific">Elsinoe batatas</name>
    <dbReference type="NCBI Taxonomy" id="2601811"/>
    <lineage>
        <taxon>Eukaryota</taxon>
        <taxon>Fungi</taxon>
        <taxon>Dikarya</taxon>
        <taxon>Ascomycota</taxon>
        <taxon>Pezizomycotina</taxon>
        <taxon>Dothideomycetes</taxon>
        <taxon>Dothideomycetidae</taxon>
        <taxon>Myriangiales</taxon>
        <taxon>Elsinoaceae</taxon>
        <taxon>Elsinoe</taxon>
    </lineage>
</organism>
<keyword evidence="2" id="KW-0479">Metal-binding</keyword>